<reference evidence="7" key="1">
    <citation type="submission" date="2021-10" db="EMBL/GenBank/DDBJ databases">
        <authorList>
            <person name="Criscuolo A."/>
        </authorList>
    </citation>
    <scope>NUCLEOTIDE SEQUENCE</scope>
    <source>
        <strain evidence="7">CIP111885</strain>
    </source>
</reference>
<keyword evidence="5 6" id="KW-0472">Membrane</keyword>
<gene>
    <name evidence="7" type="ORF">NEOCIP111885_03277</name>
</gene>
<dbReference type="EMBL" id="CAKJTG010000020">
    <property type="protein sequence ID" value="CAG9609535.1"/>
    <property type="molecule type" value="Genomic_DNA"/>
</dbReference>
<feature type="transmembrane region" description="Helical" evidence="6">
    <location>
        <begin position="184"/>
        <end position="204"/>
    </location>
</feature>
<evidence type="ECO:0000256" key="1">
    <source>
        <dbReference type="ARBA" id="ARBA00004651"/>
    </source>
</evidence>
<dbReference type="Pfam" id="PF02588">
    <property type="entry name" value="YitT_membrane"/>
    <property type="match status" value="1"/>
</dbReference>
<evidence type="ECO:0000313" key="8">
    <source>
        <dbReference type="Proteomes" id="UP000789845"/>
    </source>
</evidence>
<comment type="caution">
    <text evidence="7">The sequence shown here is derived from an EMBL/GenBank/DDBJ whole genome shotgun (WGS) entry which is preliminary data.</text>
</comment>
<keyword evidence="2" id="KW-1003">Cell membrane</keyword>
<feature type="transmembrane region" description="Helical" evidence="6">
    <location>
        <begin position="57"/>
        <end position="81"/>
    </location>
</feature>
<evidence type="ECO:0000256" key="4">
    <source>
        <dbReference type="ARBA" id="ARBA00022989"/>
    </source>
</evidence>
<feature type="transmembrane region" description="Helical" evidence="6">
    <location>
        <begin position="88"/>
        <end position="111"/>
    </location>
</feature>
<sequence>MGIATAFFIKYYGQGLIILSRKIWITIFSSILIGVGINGFIIPIHLINGGLWGVSLIINYLLGYKIAITFLCLNVPIYLLASLYDKAYFVYGLMGITISSIIIGLLTPLQFLIHLPTLHSVILGGSAIGIGVGFMLREHISPGGIDLLALLISKWLSINVGVALIVLDLIIILIGVMILRDERLLYSIIIISIVGLSTTILTYVKNINLYV</sequence>
<dbReference type="InterPro" id="IPR051461">
    <property type="entry name" value="UPF0750_membrane"/>
</dbReference>
<evidence type="ECO:0008006" key="9">
    <source>
        <dbReference type="Google" id="ProtNLM"/>
    </source>
</evidence>
<dbReference type="InterPro" id="IPR003740">
    <property type="entry name" value="YitT"/>
</dbReference>
<dbReference type="PANTHER" id="PTHR33545:SF5">
    <property type="entry name" value="UPF0750 MEMBRANE PROTEIN YITT"/>
    <property type="match status" value="1"/>
</dbReference>
<proteinExistence type="predicted"/>
<dbReference type="GO" id="GO:0005886">
    <property type="term" value="C:plasma membrane"/>
    <property type="evidence" value="ECO:0007669"/>
    <property type="project" value="UniProtKB-SubCell"/>
</dbReference>
<name>A0A9C7GC77_9BACI</name>
<feature type="transmembrane region" description="Helical" evidence="6">
    <location>
        <begin position="117"/>
        <end position="136"/>
    </location>
</feature>
<keyword evidence="4 6" id="KW-1133">Transmembrane helix</keyword>
<keyword evidence="3 6" id="KW-0812">Transmembrane</keyword>
<dbReference type="AlphaFoldDB" id="A0A9C7GC77"/>
<organism evidence="7 8">
    <name type="scientific">Pseudoneobacillus rhizosphaerae</name>
    <dbReference type="NCBI Taxonomy" id="2880968"/>
    <lineage>
        <taxon>Bacteria</taxon>
        <taxon>Bacillati</taxon>
        <taxon>Bacillota</taxon>
        <taxon>Bacilli</taxon>
        <taxon>Bacillales</taxon>
        <taxon>Bacillaceae</taxon>
        <taxon>Pseudoneobacillus</taxon>
    </lineage>
</organism>
<dbReference type="PANTHER" id="PTHR33545">
    <property type="entry name" value="UPF0750 MEMBRANE PROTEIN YITT-RELATED"/>
    <property type="match status" value="1"/>
</dbReference>
<dbReference type="Proteomes" id="UP000789845">
    <property type="component" value="Unassembled WGS sequence"/>
</dbReference>
<comment type="subcellular location">
    <subcellularLocation>
        <location evidence="1">Cell membrane</location>
        <topology evidence="1">Multi-pass membrane protein</topology>
    </subcellularLocation>
</comment>
<evidence type="ECO:0000256" key="5">
    <source>
        <dbReference type="ARBA" id="ARBA00023136"/>
    </source>
</evidence>
<protein>
    <recommendedName>
        <fullName evidence="9">YitT family protein</fullName>
    </recommendedName>
</protein>
<accession>A0A9C7GC77</accession>
<evidence type="ECO:0000256" key="3">
    <source>
        <dbReference type="ARBA" id="ARBA00022692"/>
    </source>
</evidence>
<keyword evidence="8" id="KW-1185">Reference proteome</keyword>
<feature type="transmembrane region" description="Helical" evidence="6">
    <location>
        <begin position="156"/>
        <end position="178"/>
    </location>
</feature>
<feature type="transmembrane region" description="Helical" evidence="6">
    <location>
        <begin position="23"/>
        <end position="45"/>
    </location>
</feature>
<evidence type="ECO:0000313" key="7">
    <source>
        <dbReference type="EMBL" id="CAG9609535.1"/>
    </source>
</evidence>
<evidence type="ECO:0000256" key="2">
    <source>
        <dbReference type="ARBA" id="ARBA00022475"/>
    </source>
</evidence>
<evidence type="ECO:0000256" key="6">
    <source>
        <dbReference type="SAM" id="Phobius"/>
    </source>
</evidence>